<dbReference type="Proteomes" id="UP000285575">
    <property type="component" value="Unassembled WGS sequence"/>
</dbReference>
<proteinExistence type="predicted"/>
<dbReference type="OrthoDB" id="5372286at2"/>
<organism evidence="2 3">
    <name type="scientific">Rubrivivax rivuli</name>
    <dbReference type="NCBI Taxonomy" id="1862385"/>
    <lineage>
        <taxon>Bacteria</taxon>
        <taxon>Pseudomonadati</taxon>
        <taxon>Pseudomonadota</taxon>
        <taxon>Betaproteobacteria</taxon>
        <taxon>Burkholderiales</taxon>
        <taxon>Sphaerotilaceae</taxon>
        <taxon>Rubrivivax</taxon>
    </lineage>
</organism>
<reference evidence="2 3" key="1">
    <citation type="submission" date="2019-01" db="EMBL/GenBank/DDBJ databases">
        <authorList>
            <person name="Chen W.-M."/>
        </authorList>
    </citation>
    <scope>NUCLEOTIDE SEQUENCE [LARGE SCALE GENOMIC DNA]</scope>
    <source>
        <strain evidence="2 3">KYPY4</strain>
    </source>
</reference>
<dbReference type="InterPro" id="IPR032638">
    <property type="entry name" value="Porin_5"/>
</dbReference>
<protein>
    <submittedName>
        <fullName evidence="2">Outer membrane receptor for ferric coprogen and ferric-rhodotorulic acid</fullName>
    </submittedName>
</protein>
<dbReference type="SUPFAM" id="SSF56935">
    <property type="entry name" value="Porins"/>
    <property type="match status" value="1"/>
</dbReference>
<evidence type="ECO:0000313" key="2">
    <source>
        <dbReference type="EMBL" id="RVU45105.1"/>
    </source>
</evidence>
<keyword evidence="3" id="KW-1185">Reference proteome</keyword>
<keyword evidence="2" id="KW-0675">Receptor</keyword>
<dbReference type="Pfam" id="PF16930">
    <property type="entry name" value="Porin_5"/>
    <property type="match status" value="1"/>
</dbReference>
<evidence type="ECO:0000313" key="3">
    <source>
        <dbReference type="Proteomes" id="UP000285575"/>
    </source>
</evidence>
<evidence type="ECO:0000256" key="1">
    <source>
        <dbReference type="SAM" id="MobiDB-lite"/>
    </source>
</evidence>
<feature type="region of interest" description="Disordered" evidence="1">
    <location>
        <begin position="1"/>
        <end position="24"/>
    </location>
</feature>
<accession>A0A437REC0</accession>
<name>A0A437REC0_9BURK</name>
<comment type="caution">
    <text evidence="2">The sequence shown here is derived from an EMBL/GenBank/DDBJ whole genome shotgun (WGS) entry which is preliminary data.</text>
</comment>
<gene>
    <name evidence="2" type="ORF">EOE66_13175</name>
</gene>
<dbReference type="AlphaFoldDB" id="A0A437REC0"/>
<dbReference type="EMBL" id="SACR01000004">
    <property type="protein sequence ID" value="RVU45105.1"/>
    <property type="molecule type" value="Genomic_DNA"/>
</dbReference>
<sequence>MNLPTPNRFPRDRRMTPATSSPTPLPLGKLRTWLAIALVGLPPLVMAQATTPGADIDRVRAATQRLIEQLVEQGLLTRARAELLLKDLDAPAAAPAAAPASPAASGAPAPAAVAAPAAVRVPYIPEFVRQQLKEELRGELALQASRDGWAGPNSVPAWVRGIRLEGDLRTRFQQDEFDDGNAPALSVTETNRTRAVTLANTTVDRQRLRVRARLGATITADAQWSGGIRLSTGSATDPLSANQTLGTYGNRYTATFDRAFIRWRASPSMNVVMGRFGNPWVSTDLVWANDLSFDGAAWQWTPDLGRFGRGFVTAAAMPVQELELAGDKWLYGLQAGVQWPGSGLLSGRVALAYYHYANIKGRANSAGSSLQDSSAPAFAQKGNTYFNISSDPARPLLALAADYRIVALTGNLDLRSFGDKRLGLSAEIARNVGFDANEVSARLGTRVDAQTLGYQLRLSLGDVEIDAAGKWQVFLAYKRVERDAVLDAFTDSDLRGGGTDLKGYSLGGSYGLGRHSSLTLRWLGADALSGAPLSQDTLQLDLLMRF</sequence>